<evidence type="ECO:0000313" key="3">
    <source>
        <dbReference type="Proteomes" id="UP000322244"/>
    </source>
</evidence>
<name>A0A5A7SH95_9NOCA</name>
<dbReference type="OrthoDB" id="3256619at2"/>
<dbReference type="RefSeq" id="WP_149428297.1">
    <property type="nucleotide sequence ID" value="NZ_VLNY01000001.1"/>
</dbReference>
<proteinExistence type="predicted"/>
<dbReference type="NCBIfam" id="NF042914">
    <property type="entry name" value="SAV915_dom"/>
    <property type="match status" value="1"/>
</dbReference>
<evidence type="ECO:0000313" key="2">
    <source>
        <dbReference type="EMBL" id="KAA0024522.1"/>
    </source>
</evidence>
<comment type="caution">
    <text evidence="2">The sequence shown here is derived from an EMBL/GenBank/DDBJ whole genome shotgun (WGS) entry which is preliminary data.</text>
</comment>
<organism evidence="2 3">
    <name type="scientific">Antrihabitans cavernicola</name>
    <dbReference type="NCBI Taxonomy" id="2495913"/>
    <lineage>
        <taxon>Bacteria</taxon>
        <taxon>Bacillati</taxon>
        <taxon>Actinomycetota</taxon>
        <taxon>Actinomycetes</taxon>
        <taxon>Mycobacteriales</taxon>
        <taxon>Nocardiaceae</taxon>
        <taxon>Antrihabitans</taxon>
    </lineage>
</organism>
<feature type="compositionally biased region" description="Basic and acidic residues" evidence="1">
    <location>
        <begin position="16"/>
        <end position="27"/>
    </location>
</feature>
<keyword evidence="3" id="KW-1185">Reference proteome</keyword>
<protein>
    <recommendedName>
        <fullName evidence="4">SseB protein N-terminal domain-containing protein</fullName>
    </recommendedName>
</protein>
<dbReference type="AlphaFoldDB" id="A0A5A7SH95"/>
<feature type="region of interest" description="Disordered" evidence="1">
    <location>
        <begin position="1"/>
        <end position="28"/>
    </location>
</feature>
<accession>A0A5A7SH95</accession>
<sequence>MQVESWLEPTFGARPRASERADRREQSGQRLDGLPDFVVVPAHPAIDKPGGAIEIELFTTRSGTEVIAVAFSDVRLLVERLGDAQPWIGLASINFQRSVIRAGIAGIVLDPVDNLLRKRWSDSAVRSLSEALNG</sequence>
<gene>
    <name evidence="2" type="ORF">FOY51_00725</name>
</gene>
<dbReference type="Proteomes" id="UP000322244">
    <property type="component" value="Unassembled WGS sequence"/>
</dbReference>
<evidence type="ECO:0000256" key="1">
    <source>
        <dbReference type="SAM" id="MobiDB-lite"/>
    </source>
</evidence>
<dbReference type="InterPro" id="IPR049975">
    <property type="entry name" value="SAV_915-like_dom"/>
</dbReference>
<dbReference type="EMBL" id="VLNY01000001">
    <property type="protein sequence ID" value="KAA0024522.1"/>
    <property type="molecule type" value="Genomic_DNA"/>
</dbReference>
<reference evidence="2 3" key="1">
    <citation type="submission" date="2019-07" db="EMBL/GenBank/DDBJ databases">
        <title>Rhodococcus cavernicolus sp. nov., isolated from a cave.</title>
        <authorList>
            <person name="Lee S.D."/>
        </authorList>
    </citation>
    <scope>NUCLEOTIDE SEQUENCE [LARGE SCALE GENOMIC DNA]</scope>
    <source>
        <strain evidence="2 3">C1-24</strain>
    </source>
</reference>
<evidence type="ECO:0008006" key="4">
    <source>
        <dbReference type="Google" id="ProtNLM"/>
    </source>
</evidence>